<dbReference type="InterPro" id="IPR029058">
    <property type="entry name" value="AB_hydrolase_fold"/>
</dbReference>
<dbReference type="InterPro" id="IPR000073">
    <property type="entry name" value="AB_hydrolase_1"/>
</dbReference>
<protein>
    <recommendedName>
        <fullName evidence="2">AB hydrolase-1 domain-containing protein</fullName>
    </recommendedName>
</protein>
<evidence type="ECO:0000313" key="3">
    <source>
        <dbReference type="EMBL" id="KYO35918.1"/>
    </source>
</evidence>
<dbReference type="GO" id="GO:0008126">
    <property type="term" value="F:acetylesterase activity"/>
    <property type="evidence" value="ECO:0007669"/>
    <property type="project" value="TreeGrafter"/>
</dbReference>
<dbReference type="Pfam" id="PF00561">
    <property type="entry name" value="Abhydrolase_1"/>
    <property type="match status" value="1"/>
</dbReference>
<dbReference type="Proteomes" id="UP000050525">
    <property type="component" value="Unassembled WGS sequence"/>
</dbReference>
<evidence type="ECO:0000256" key="1">
    <source>
        <dbReference type="ARBA" id="ARBA00010884"/>
    </source>
</evidence>
<dbReference type="GO" id="GO:0051793">
    <property type="term" value="P:medium-chain fatty acid catabolic process"/>
    <property type="evidence" value="ECO:0007669"/>
    <property type="project" value="TreeGrafter"/>
</dbReference>
<evidence type="ECO:0000259" key="2">
    <source>
        <dbReference type="Pfam" id="PF00561"/>
    </source>
</evidence>
<dbReference type="GO" id="GO:0051792">
    <property type="term" value="P:medium-chain fatty acid biosynthetic process"/>
    <property type="evidence" value="ECO:0007669"/>
    <property type="project" value="TreeGrafter"/>
</dbReference>
<dbReference type="SUPFAM" id="SSF53474">
    <property type="entry name" value="alpha/beta-Hydrolases"/>
    <property type="match status" value="1"/>
</dbReference>
<dbReference type="eggNOG" id="KOG1838">
    <property type="taxonomic scope" value="Eukaryota"/>
</dbReference>
<dbReference type="PANTHER" id="PTHR10794:SF60">
    <property type="entry name" value="PROTEIN ABHD1"/>
    <property type="match status" value="1"/>
</dbReference>
<feature type="domain" description="AB hydrolase-1" evidence="2">
    <location>
        <begin position="162"/>
        <end position="348"/>
    </location>
</feature>
<keyword evidence="4" id="KW-1185">Reference proteome</keyword>
<dbReference type="AlphaFoldDB" id="A0A151NGK3"/>
<dbReference type="PANTHER" id="PTHR10794">
    <property type="entry name" value="ABHYDROLASE DOMAIN-CONTAINING PROTEIN"/>
    <property type="match status" value="1"/>
</dbReference>
<comment type="caution">
    <text evidence="3">The sequence shown here is derived from an EMBL/GenBank/DDBJ whole genome shotgun (WGS) entry which is preliminary data.</text>
</comment>
<evidence type="ECO:0000313" key="4">
    <source>
        <dbReference type="Proteomes" id="UP000050525"/>
    </source>
</evidence>
<gene>
    <name evidence="3" type="ORF">Y1Q_0006994</name>
</gene>
<sequence>MAGQLRGLSPPKETTAPWVTKCHATATAGKTQATLEGWSWEHATPHTCMAHVARHPSCSTQRTWPHLLAGGCPCCSSTQPMSAVTQEPVCRQARESTNAVPHCHKLCSRVSCVGKSQGSAHLKCKGYVPGSHGLGQASSWGCSTAHQPVCGCQTPKAFSPTSTEDLETTIAHLWVQLPQAPLLAVGVSLGGMLVLHYLARTGYAAGLEAAVVFSAPWDYEETLRSLEQPINAVVIHGPFMVFLRQLVHRHRQAIAAMLDVDHILKARTLREFDERYTAPVFGYESCKEYVQAASPAHSLPAIRVPLLCLTAADDLFSPLHAIPMEMLRHLPHTALLVTAHGGHIGFQEGLLPWRHNYPARLCIQFTTAVLEQGTELHGLVGNPGTGTGARAEQLEATE</sequence>
<name>A0A151NGK3_ALLMI</name>
<accession>A0A151NGK3</accession>
<proteinExistence type="inferred from homology"/>
<dbReference type="EMBL" id="AKHW03003047">
    <property type="protein sequence ID" value="KYO35918.1"/>
    <property type="molecule type" value="Genomic_DNA"/>
</dbReference>
<reference evidence="3 4" key="1">
    <citation type="journal article" date="2012" name="Genome Biol.">
        <title>Sequencing three crocodilian genomes to illuminate the evolution of archosaurs and amniotes.</title>
        <authorList>
            <person name="St John J.A."/>
            <person name="Braun E.L."/>
            <person name="Isberg S.R."/>
            <person name="Miles L.G."/>
            <person name="Chong A.Y."/>
            <person name="Gongora J."/>
            <person name="Dalzell P."/>
            <person name="Moran C."/>
            <person name="Bed'hom B."/>
            <person name="Abzhanov A."/>
            <person name="Burgess S.C."/>
            <person name="Cooksey A.M."/>
            <person name="Castoe T.A."/>
            <person name="Crawford N.G."/>
            <person name="Densmore L.D."/>
            <person name="Drew J.C."/>
            <person name="Edwards S.V."/>
            <person name="Faircloth B.C."/>
            <person name="Fujita M.K."/>
            <person name="Greenwold M.J."/>
            <person name="Hoffmann F.G."/>
            <person name="Howard J.M."/>
            <person name="Iguchi T."/>
            <person name="Janes D.E."/>
            <person name="Khan S.Y."/>
            <person name="Kohno S."/>
            <person name="de Koning A.J."/>
            <person name="Lance S.L."/>
            <person name="McCarthy F.M."/>
            <person name="McCormack J.E."/>
            <person name="Merchant M.E."/>
            <person name="Peterson D.G."/>
            <person name="Pollock D.D."/>
            <person name="Pourmand N."/>
            <person name="Raney B.J."/>
            <person name="Roessler K.A."/>
            <person name="Sanford J.R."/>
            <person name="Sawyer R.H."/>
            <person name="Schmidt C.J."/>
            <person name="Triplett E.W."/>
            <person name="Tuberville T.D."/>
            <person name="Venegas-Anaya M."/>
            <person name="Howard J.T."/>
            <person name="Jarvis E.D."/>
            <person name="Guillette L.J.Jr."/>
            <person name="Glenn T.C."/>
            <person name="Green R.E."/>
            <person name="Ray D.A."/>
        </authorList>
    </citation>
    <scope>NUCLEOTIDE SEQUENCE [LARGE SCALE GENOMIC DNA]</scope>
    <source>
        <strain evidence="3">KSC_2009_1</strain>
    </source>
</reference>
<organism evidence="3 4">
    <name type="scientific">Alligator mississippiensis</name>
    <name type="common">American alligator</name>
    <dbReference type="NCBI Taxonomy" id="8496"/>
    <lineage>
        <taxon>Eukaryota</taxon>
        <taxon>Metazoa</taxon>
        <taxon>Chordata</taxon>
        <taxon>Craniata</taxon>
        <taxon>Vertebrata</taxon>
        <taxon>Euteleostomi</taxon>
        <taxon>Archelosauria</taxon>
        <taxon>Archosauria</taxon>
        <taxon>Crocodylia</taxon>
        <taxon>Alligatoridae</taxon>
        <taxon>Alligatorinae</taxon>
        <taxon>Alligator</taxon>
    </lineage>
</organism>
<dbReference type="GO" id="GO:0047372">
    <property type="term" value="F:monoacylglycerol lipase activity"/>
    <property type="evidence" value="ECO:0007669"/>
    <property type="project" value="TreeGrafter"/>
</dbReference>
<dbReference type="InterPro" id="IPR050960">
    <property type="entry name" value="AB_hydrolase_4_sf"/>
</dbReference>
<dbReference type="Gene3D" id="3.40.50.1820">
    <property type="entry name" value="alpha/beta hydrolase"/>
    <property type="match status" value="1"/>
</dbReference>
<comment type="similarity">
    <text evidence="1">Belongs to the AB hydrolase superfamily. AB hydrolase 4 family.</text>
</comment>